<feature type="domain" description="Elongation factor P C-terminal" evidence="7">
    <location>
        <begin position="132"/>
        <end position="187"/>
    </location>
</feature>
<dbReference type="SMART" id="SM01185">
    <property type="entry name" value="EFP"/>
    <property type="match status" value="1"/>
</dbReference>
<evidence type="ECO:0000256" key="5">
    <source>
        <dbReference type="ARBA" id="ARBA00022768"/>
    </source>
</evidence>
<dbReference type="PIRSF" id="PIRSF005901">
    <property type="entry name" value="EF-P"/>
    <property type="match status" value="1"/>
</dbReference>
<dbReference type="InterPro" id="IPR013852">
    <property type="entry name" value="Transl_elong_P/YeiP_CS"/>
</dbReference>
<keyword evidence="4" id="KW-0963">Cytoplasm</keyword>
<dbReference type="AlphaFoldDB" id="A0A3B1BX30"/>
<protein>
    <submittedName>
        <fullName evidence="9">Translation elongation factor P</fullName>
    </submittedName>
</protein>
<dbReference type="EMBL" id="UOGB01000069">
    <property type="protein sequence ID" value="VAX16853.1"/>
    <property type="molecule type" value="Genomic_DNA"/>
</dbReference>
<gene>
    <name evidence="9" type="ORF">MNBD_NITROSPINAE03-5</name>
</gene>
<evidence type="ECO:0000256" key="2">
    <source>
        <dbReference type="ARBA" id="ARBA00004815"/>
    </source>
</evidence>
<dbReference type="PANTHER" id="PTHR30053">
    <property type="entry name" value="ELONGATION FACTOR P"/>
    <property type="match status" value="1"/>
</dbReference>
<comment type="subcellular location">
    <subcellularLocation>
        <location evidence="1">Cytoplasm</location>
    </subcellularLocation>
</comment>
<comment type="similarity">
    <text evidence="3">Belongs to the elongation factor P family.</text>
</comment>
<dbReference type="GO" id="GO:0005829">
    <property type="term" value="C:cytosol"/>
    <property type="evidence" value="ECO:0007669"/>
    <property type="project" value="UniProtKB-ARBA"/>
</dbReference>
<dbReference type="NCBIfam" id="TIGR00038">
    <property type="entry name" value="efp"/>
    <property type="match status" value="1"/>
</dbReference>
<dbReference type="InterPro" id="IPR014722">
    <property type="entry name" value="Rib_uL2_dom2"/>
</dbReference>
<keyword evidence="5 9" id="KW-0251">Elongation factor</keyword>
<dbReference type="Gene3D" id="2.30.30.30">
    <property type="match status" value="1"/>
</dbReference>
<dbReference type="InterPro" id="IPR011768">
    <property type="entry name" value="Transl_elongation_fac_P"/>
</dbReference>
<dbReference type="GO" id="GO:0003746">
    <property type="term" value="F:translation elongation factor activity"/>
    <property type="evidence" value="ECO:0007669"/>
    <property type="project" value="UniProtKB-KW"/>
</dbReference>
<keyword evidence="6" id="KW-0648">Protein biosynthesis</keyword>
<dbReference type="Pfam" id="PF01132">
    <property type="entry name" value="EFP"/>
    <property type="match status" value="1"/>
</dbReference>
<evidence type="ECO:0000259" key="7">
    <source>
        <dbReference type="SMART" id="SM00841"/>
    </source>
</evidence>
<dbReference type="InterPro" id="IPR001059">
    <property type="entry name" value="Transl_elong_P/YeiP_cen"/>
</dbReference>
<dbReference type="NCBIfam" id="NF001810">
    <property type="entry name" value="PRK00529.1"/>
    <property type="match status" value="1"/>
</dbReference>
<dbReference type="FunFam" id="2.30.30.30:FF:000003">
    <property type="entry name" value="Elongation factor P"/>
    <property type="match status" value="1"/>
</dbReference>
<feature type="domain" description="Translation elongation factor P/YeiP central" evidence="8">
    <location>
        <begin position="70"/>
        <end position="124"/>
    </location>
</feature>
<dbReference type="InterPro" id="IPR012340">
    <property type="entry name" value="NA-bd_OB-fold"/>
</dbReference>
<dbReference type="Gene3D" id="2.40.50.140">
    <property type="entry name" value="Nucleic acid-binding proteins"/>
    <property type="match status" value="2"/>
</dbReference>
<name>A0A3B1BX30_9ZZZZ</name>
<dbReference type="Pfam" id="PF08207">
    <property type="entry name" value="EFP_N"/>
    <property type="match status" value="1"/>
</dbReference>
<dbReference type="FunFam" id="2.40.50.140:FF:000004">
    <property type="entry name" value="Elongation factor P"/>
    <property type="match status" value="1"/>
</dbReference>
<comment type="pathway">
    <text evidence="2">Protein biosynthesis; polypeptide chain elongation.</text>
</comment>
<dbReference type="CDD" id="cd04470">
    <property type="entry name" value="S1_EF-P_repeat_1"/>
    <property type="match status" value="1"/>
</dbReference>
<evidence type="ECO:0000256" key="1">
    <source>
        <dbReference type="ARBA" id="ARBA00004496"/>
    </source>
</evidence>
<dbReference type="CDD" id="cd05794">
    <property type="entry name" value="S1_EF-P_repeat_2"/>
    <property type="match status" value="1"/>
</dbReference>
<dbReference type="PANTHER" id="PTHR30053:SF14">
    <property type="entry name" value="TRANSLATION ELONGATION FACTOR KOW-LIKE DOMAIN-CONTAINING PROTEIN"/>
    <property type="match status" value="1"/>
</dbReference>
<evidence type="ECO:0000256" key="4">
    <source>
        <dbReference type="ARBA" id="ARBA00022490"/>
    </source>
</evidence>
<accession>A0A3B1BX30</accession>
<dbReference type="Pfam" id="PF09285">
    <property type="entry name" value="Elong-fact-P_C"/>
    <property type="match status" value="1"/>
</dbReference>
<dbReference type="PROSITE" id="PS01275">
    <property type="entry name" value="EFP"/>
    <property type="match status" value="1"/>
</dbReference>
<dbReference type="InterPro" id="IPR013185">
    <property type="entry name" value="Transl_elong_KOW-like"/>
</dbReference>
<evidence type="ECO:0000259" key="8">
    <source>
        <dbReference type="SMART" id="SM01185"/>
    </source>
</evidence>
<dbReference type="SUPFAM" id="SSF50249">
    <property type="entry name" value="Nucleic acid-binding proteins"/>
    <property type="match status" value="2"/>
</dbReference>
<sequence length="189" mass="21216">MAVYIGAGQVRVGNIIKYNNNLWRVMSTEYVKPGKGGAYAQMKLRNIIQGNQTEVRLRTEEKVERASLDQVEMEYLYEDSAGQCFMNTETYEQVFLSGGILEGVMEYVIANTKMKIEYYEGKPLGVELPRVVELEVTETDPTMKTATITSSPKPATLETGKVIAVPQFINVGDKIRVDTAEGKYLERAK</sequence>
<evidence type="ECO:0000256" key="6">
    <source>
        <dbReference type="ARBA" id="ARBA00022917"/>
    </source>
</evidence>
<dbReference type="SUPFAM" id="SSF50104">
    <property type="entry name" value="Translation proteins SH3-like domain"/>
    <property type="match status" value="1"/>
</dbReference>
<organism evidence="9">
    <name type="scientific">hydrothermal vent metagenome</name>
    <dbReference type="NCBI Taxonomy" id="652676"/>
    <lineage>
        <taxon>unclassified sequences</taxon>
        <taxon>metagenomes</taxon>
        <taxon>ecological metagenomes</taxon>
    </lineage>
</organism>
<evidence type="ECO:0000256" key="3">
    <source>
        <dbReference type="ARBA" id="ARBA00009479"/>
    </source>
</evidence>
<proteinExistence type="inferred from homology"/>
<dbReference type="UniPathway" id="UPA00345"/>
<dbReference type="InterPro" id="IPR020599">
    <property type="entry name" value="Transl_elong_fac_P/YeiP"/>
</dbReference>
<reference evidence="9" key="1">
    <citation type="submission" date="2018-06" db="EMBL/GenBank/DDBJ databases">
        <authorList>
            <person name="Zhirakovskaya E."/>
        </authorList>
    </citation>
    <scope>NUCLEOTIDE SEQUENCE</scope>
</reference>
<dbReference type="InterPro" id="IPR008991">
    <property type="entry name" value="Translation_prot_SH3-like_sf"/>
</dbReference>
<dbReference type="InterPro" id="IPR015365">
    <property type="entry name" value="Elong-fact-P_C"/>
</dbReference>
<dbReference type="HAMAP" id="MF_00141">
    <property type="entry name" value="EF_P"/>
    <property type="match status" value="1"/>
</dbReference>
<dbReference type="SMART" id="SM00841">
    <property type="entry name" value="Elong-fact-P_C"/>
    <property type="match status" value="1"/>
</dbReference>
<evidence type="ECO:0000313" key="9">
    <source>
        <dbReference type="EMBL" id="VAX16853.1"/>
    </source>
</evidence>
<dbReference type="GO" id="GO:0043043">
    <property type="term" value="P:peptide biosynthetic process"/>
    <property type="evidence" value="ECO:0007669"/>
    <property type="project" value="InterPro"/>
</dbReference>